<feature type="transmembrane region" description="Helical" evidence="7">
    <location>
        <begin position="75"/>
        <end position="96"/>
    </location>
</feature>
<dbReference type="EMBL" id="WUUL01000004">
    <property type="protein sequence ID" value="MXQ53711.1"/>
    <property type="molecule type" value="Genomic_DNA"/>
</dbReference>
<evidence type="ECO:0000256" key="4">
    <source>
        <dbReference type="ARBA" id="ARBA00022692"/>
    </source>
</evidence>
<accession>A0A6I4VTA9</accession>
<dbReference type="PANTHER" id="PTHR40043">
    <property type="entry name" value="UPF0719 INNER MEMBRANE PROTEIN YJFL"/>
    <property type="match status" value="1"/>
</dbReference>
<keyword evidence="9" id="KW-1185">Reference proteome</keyword>
<keyword evidence="5 7" id="KW-1133">Transmembrane helix</keyword>
<evidence type="ECO:0000313" key="8">
    <source>
        <dbReference type="EMBL" id="MXQ53711.1"/>
    </source>
</evidence>
<dbReference type="GO" id="GO:0005886">
    <property type="term" value="C:plasma membrane"/>
    <property type="evidence" value="ECO:0007669"/>
    <property type="project" value="UniProtKB-SubCell"/>
</dbReference>
<sequence>MYLGVSLPILIVGILVFIYTTPYREYRLIQDGAATDDPQKINAAKAAAHDLSGKIIGLSIVVASVVINSGSIVDLLIWGIIGIIFQVVIFYLFAWLTPFHVIQEIPKGNVAIGIFSSHMSIVSGVLLAALVSY</sequence>
<keyword evidence="6 7" id="KW-0472">Membrane</keyword>
<dbReference type="PANTHER" id="PTHR40043:SF1">
    <property type="entry name" value="UPF0719 INNER MEMBRANE PROTEIN YJFL"/>
    <property type="match status" value="1"/>
</dbReference>
<dbReference type="Proteomes" id="UP000430692">
    <property type="component" value="Unassembled WGS sequence"/>
</dbReference>
<evidence type="ECO:0000256" key="7">
    <source>
        <dbReference type="SAM" id="Phobius"/>
    </source>
</evidence>
<organism evidence="8 9">
    <name type="scientific">Shimazuella alba</name>
    <dbReference type="NCBI Taxonomy" id="2690964"/>
    <lineage>
        <taxon>Bacteria</taxon>
        <taxon>Bacillati</taxon>
        <taxon>Bacillota</taxon>
        <taxon>Bacilli</taxon>
        <taxon>Bacillales</taxon>
        <taxon>Thermoactinomycetaceae</taxon>
        <taxon>Shimazuella</taxon>
    </lineage>
</organism>
<dbReference type="AlphaFoldDB" id="A0A6I4VTA9"/>
<comment type="caution">
    <text evidence="8">The sequence shown here is derived from an EMBL/GenBank/DDBJ whole genome shotgun (WGS) entry which is preliminary data.</text>
</comment>
<evidence type="ECO:0000256" key="3">
    <source>
        <dbReference type="ARBA" id="ARBA00022475"/>
    </source>
</evidence>
<feature type="transmembrane region" description="Helical" evidence="7">
    <location>
        <begin position="108"/>
        <end position="131"/>
    </location>
</feature>
<comment type="similarity">
    <text evidence="2">Belongs to the UPF0719 family.</text>
</comment>
<evidence type="ECO:0000256" key="2">
    <source>
        <dbReference type="ARBA" id="ARBA00005779"/>
    </source>
</evidence>
<evidence type="ECO:0000313" key="9">
    <source>
        <dbReference type="Proteomes" id="UP000430692"/>
    </source>
</evidence>
<name>A0A6I4VTA9_9BACL</name>
<feature type="transmembrane region" description="Helical" evidence="7">
    <location>
        <begin position="6"/>
        <end position="23"/>
    </location>
</feature>
<protein>
    <submittedName>
        <fullName evidence="8">DUF350 domain-containing protein</fullName>
    </submittedName>
</protein>
<evidence type="ECO:0000256" key="5">
    <source>
        <dbReference type="ARBA" id="ARBA00022989"/>
    </source>
</evidence>
<dbReference type="InterPro" id="IPR007140">
    <property type="entry name" value="DUF350"/>
</dbReference>
<feature type="transmembrane region" description="Helical" evidence="7">
    <location>
        <begin position="51"/>
        <end position="69"/>
    </location>
</feature>
<dbReference type="Pfam" id="PF03994">
    <property type="entry name" value="DUF350"/>
    <property type="match status" value="1"/>
</dbReference>
<gene>
    <name evidence="8" type="ORF">GSM42_08220</name>
</gene>
<evidence type="ECO:0000256" key="1">
    <source>
        <dbReference type="ARBA" id="ARBA00004651"/>
    </source>
</evidence>
<reference evidence="8 9" key="1">
    <citation type="submission" date="2019-12" db="EMBL/GenBank/DDBJ databases">
        <title>Whole-genome analyses of novel actinobacteria.</title>
        <authorList>
            <person name="Sahin N."/>
            <person name="Saygin H."/>
        </authorList>
    </citation>
    <scope>NUCLEOTIDE SEQUENCE [LARGE SCALE GENOMIC DNA]</scope>
    <source>
        <strain evidence="8 9">KC615</strain>
    </source>
</reference>
<keyword evidence="3" id="KW-1003">Cell membrane</keyword>
<keyword evidence="4 7" id="KW-0812">Transmembrane</keyword>
<comment type="subcellular location">
    <subcellularLocation>
        <location evidence="1">Cell membrane</location>
        <topology evidence="1">Multi-pass membrane protein</topology>
    </subcellularLocation>
</comment>
<evidence type="ECO:0000256" key="6">
    <source>
        <dbReference type="ARBA" id="ARBA00023136"/>
    </source>
</evidence>
<proteinExistence type="inferred from homology"/>